<evidence type="ECO:0000313" key="2">
    <source>
        <dbReference type="EnsemblMetazoa" id="GPAI006841-PA"/>
    </source>
</evidence>
<name>A0A1A9Z8D0_GLOPL</name>
<feature type="transmembrane region" description="Helical" evidence="1">
    <location>
        <begin position="74"/>
        <end position="95"/>
    </location>
</feature>
<proteinExistence type="predicted"/>
<dbReference type="AlphaFoldDB" id="A0A1A9Z8D0"/>
<keyword evidence="1" id="KW-0472">Membrane</keyword>
<organism evidence="2 3">
    <name type="scientific">Glossina pallidipes</name>
    <name type="common">Tsetse fly</name>
    <dbReference type="NCBI Taxonomy" id="7398"/>
    <lineage>
        <taxon>Eukaryota</taxon>
        <taxon>Metazoa</taxon>
        <taxon>Ecdysozoa</taxon>
        <taxon>Arthropoda</taxon>
        <taxon>Hexapoda</taxon>
        <taxon>Insecta</taxon>
        <taxon>Pterygota</taxon>
        <taxon>Neoptera</taxon>
        <taxon>Endopterygota</taxon>
        <taxon>Diptera</taxon>
        <taxon>Brachycera</taxon>
        <taxon>Muscomorpha</taxon>
        <taxon>Hippoboscoidea</taxon>
        <taxon>Glossinidae</taxon>
        <taxon>Glossina</taxon>
    </lineage>
</organism>
<sequence>MQANAIRAMLMGVNGKYLMEVMDLQEKQQNYKNLLLLLLTLINGSGGSYGSTIDTPIEEQHYKHGSHFQGHGNANVVVVAVAGAVAVSLSVSLCVSFNSNLLLLTNVVSSIPLSSYNNVDEDNDGRYNLSHSPSKLKCRVAIILLLTLKTSQVAENGRTAKPTRRSATAKLTIKKFVTLRNLFEQNTAAITNKLPPITNTLINSSIANEIKFEGSVHFTDLIKSSHSVSFMAFNSTTVV</sequence>
<accession>A0A1A9Z8D0</accession>
<reference evidence="3" key="1">
    <citation type="submission" date="2014-03" db="EMBL/GenBank/DDBJ databases">
        <authorList>
            <person name="Aksoy S."/>
            <person name="Warren W."/>
            <person name="Wilson R.K."/>
        </authorList>
    </citation>
    <scope>NUCLEOTIDE SEQUENCE [LARGE SCALE GENOMIC DNA]</scope>
    <source>
        <strain evidence="3">IAEA</strain>
    </source>
</reference>
<dbReference type="Proteomes" id="UP000092445">
    <property type="component" value="Unassembled WGS sequence"/>
</dbReference>
<protein>
    <submittedName>
        <fullName evidence="2">Uncharacterized protein</fullName>
    </submittedName>
</protein>
<keyword evidence="1" id="KW-1133">Transmembrane helix</keyword>
<evidence type="ECO:0000256" key="1">
    <source>
        <dbReference type="SAM" id="Phobius"/>
    </source>
</evidence>
<dbReference type="EnsemblMetazoa" id="GPAI006841-RA">
    <property type="protein sequence ID" value="GPAI006841-PA"/>
    <property type="gene ID" value="GPAI006841"/>
</dbReference>
<keyword evidence="3" id="KW-1185">Reference proteome</keyword>
<keyword evidence="1" id="KW-0812">Transmembrane</keyword>
<reference evidence="2" key="2">
    <citation type="submission" date="2020-05" db="UniProtKB">
        <authorList>
            <consortium name="EnsemblMetazoa"/>
        </authorList>
    </citation>
    <scope>IDENTIFICATION</scope>
    <source>
        <strain evidence="2">IAEA</strain>
    </source>
</reference>
<evidence type="ECO:0000313" key="3">
    <source>
        <dbReference type="Proteomes" id="UP000092445"/>
    </source>
</evidence>
<dbReference type="VEuPathDB" id="VectorBase:GPAI006841"/>